<dbReference type="GO" id="GO:0016779">
    <property type="term" value="F:nucleotidyltransferase activity"/>
    <property type="evidence" value="ECO:0007669"/>
    <property type="project" value="InterPro"/>
</dbReference>
<name>A0A8D5U6B2_9CREN</name>
<proteinExistence type="predicted"/>
<dbReference type="PANTHER" id="PTHR37030:SF1">
    <property type="entry name" value="NUCLEOTIDYLTRANSFERASE"/>
    <property type="match status" value="1"/>
</dbReference>
<accession>A0A8D5U6B2</accession>
<dbReference type="KEGG" id="csty:KN1_11720"/>
<dbReference type="Proteomes" id="UP000825123">
    <property type="component" value="Chromosome"/>
</dbReference>
<dbReference type="InterPro" id="IPR043519">
    <property type="entry name" value="NT_sf"/>
</dbReference>
<dbReference type="Gene3D" id="3.30.460.10">
    <property type="entry name" value="Beta Polymerase, domain 2"/>
    <property type="match status" value="1"/>
</dbReference>
<reference evidence="2 3" key="1">
    <citation type="submission" date="2021-04" db="EMBL/GenBank/DDBJ databases">
        <title>Complete genome sequence of Stygiolobus sp. KN-1.</title>
        <authorList>
            <person name="Nakamura K."/>
            <person name="Sakai H."/>
            <person name="Kurosawa N."/>
        </authorList>
    </citation>
    <scope>NUCLEOTIDE SEQUENCE [LARGE SCALE GENOMIC DNA]</scope>
    <source>
        <strain evidence="2 3">KN-1</strain>
    </source>
</reference>
<dbReference type="SUPFAM" id="SSF81301">
    <property type="entry name" value="Nucleotidyltransferase"/>
    <property type="match status" value="1"/>
</dbReference>
<dbReference type="Pfam" id="PF01909">
    <property type="entry name" value="NTP_transf_2"/>
    <property type="match status" value="1"/>
</dbReference>
<evidence type="ECO:0000259" key="1">
    <source>
        <dbReference type="Pfam" id="PF01909"/>
    </source>
</evidence>
<gene>
    <name evidence="2" type="ORF">KN1_11720</name>
</gene>
<dbReference type="PANTHER" id="PTHR37030">
    <property type="entry name" value="NUCLEOTIDYLTRANSFERASE"/>
    <property type="match status" value="1"/>
</dbReference>
<sequence>MSIVDILEDNMRARQKYLKDVDNYLKKIKEVATSIDPHARVILFGSYVRGDFRPDSDIDVLVITDVKDEWDRLKVYHEVNKAIGNPNPFEVHVVNEKEYKEWYSKFIDVYREV</sequence>
<evidence type="ECO:0000313" key="2">
    <source>
        <dbReference type="EMBL" id="BCU69875.1"/>
    </source>
</evidence>
<dbReference type="EMBL" id="AP024597">
    <property type="protein sequence ID" value="BCU69875.1"/>
    <property type="molecule type" value="Genomic_DNA"/>
</dbReference>
<dbReference type="AlphaFoldDB" id="A0A8D5U6B2"/>
<dbReference type="RefSeq" id="WP_221289907.1">
    <property type="nucleotide sequence ID" value="NZ_AP024597.1"/>
</dbReference>
<organism evidence="2 3">
    <name type="scientific">Stygiolobus caldivivus</name>
    <dbReference type="NCBI Taxonomy" id="2824673"/>
    <lineage>
        <taxon>Archaea</taxon>
        <taxon>Thermoproteota</taxon>
        <taxon>Thermoprotei</taxon>
        <taxon>Sulfolobales</taxon>
        <taxon>Sulfolobaceae</taxon>
        <taxon>Stygiolobus</taxon>
    </lineage>
</organism>
<keyword evidence="3" id="KW-1185">Reference proteome</keyword>
<protein>
    <submittedName>
        <fullName evidence="2">DNA polymerase subunit beta</fullName>
    </submittedName>
</protein>
<dbReference type="InterPro" id="IPR002934">
    <property type="entry name" value="Polymerase_NTP_transf_dom"/>
</dbReference>
<evidence type="ECO:0000313" key="3">
    <source>
        <dbReference type="Proteomes" id="UP000825123"/>
    </source>
</evidence>
<feature type="domain" description="Polymerase nucleotidyl transferase" evidence="1">
    <location>
        <begin position="25"/>
        <end position="108"/>
    </location>
</feature>
<dbReference type="GeneID" id="66162907"/>
<dbReference type="CDD" id="cd05403">
    <property type="entry name" value="NT_KNTase_like"/>
    <property type="match status" value="1"/>
</dbReference>